<dbReference type="InterPro" id="IPR011234">
    <property type="entry name" value="Fumarylacetoacetase-like_C"/>
</dbReference>
<sequence length="279" mass="29142">MKALILCAALVCLAAAADAACPDTSLMHNAARGWIAGQRVPDPLVRNMEDANCAYASFRAILEAELGPPVGVKVAFTSAGVQQAYGISEPMAGALFAPMLVGDGSRISLKGSRNPLYEADLVVTVGNPAIMRARTREDVAANLRDVRPFIELPDIALPRGVQPTGPLLASYGAMPWRGVLGQGIAISELADPVADLAGLTSVLRVDGQVVHTARGDSLLDHPLDVVLWLVTRGNYDLKAGSIISLGSLGTFGPAQPGRRIEAEYTVGGRVMKVGATLVP</sequence>
<proteinExistence type="predicted"/>
<name>A0A6L6ISS1_9RHOB</name>
<dbReference type="Gene3D" id="3.90.850.10">
    <property type="entry name" value="Fumarylacetoacetase-like, C-terminal domain"/>
    <property type="match status" value="1"/>
</dbReference>
<dbReference type="PANTHER" id="PTHR30143">
    <property type="entry name" value="ACID HYDRATASE"/>
    <property type="match status" value="1"/>
</dbReference>
<feature type="chain" id="PRO_5026792071" evidence="2">
    <location>
        <begin position="20"/>
        <end position="279"/>
    </location>
</feature>
<evidence type="ECO:0000313" key="4">
    <source>
        <dbReference type="EMBL" id="MTH63223.1"/>
    </source>
</evidence>
<feature type="signal peptide" evidence="2">
    <location>
        <begin position="1"/>
        <end position="19"/>
    </location>
</feature>
<keyword evidence="1" id="KW-0456">Lyase</keyword>
<evidence type="ECO:0000256" key="1">
    <source>
        <dbReference type="ARBA" id="ARBA00023239"/>
    </source>
</evidence>
<dbReference type="Proteomes" id="UP000478740">
    <property type="component" value="Unassembled WGS sequence"/>
</dbReference>
<keyword evidence="5" id="KW-1185">Reference proteome</keyword>
<dbReference type="RefSeq" id="WP_155043155.1">
    <property type="nucleotide sequence ID" value="NZ_WMIH01000005.1"/>
</dbReference>
<dbReference type="GO" id="GO:0005737">
    <property type="term" value="C:cytoplasm"/>
    <property type="evidence" value="ECO:0007669"/>
    <property type="project" value="TreeGrafter"/>
</dbReference>
<dbReference type="EMBL" id="WMII01000002">
    <property type="protein sequence ID" value="MTH63223.1"/>
    <property type="molecule type" value="Genomic_DNA"/>
</dbReference>
<dbReference type="PANTHER" id="PTHR30143:SF0">
    <property type="entry name" value="2-KETO-4-PENTENOATE HYDRATASE"/>
    <property type="match status" value="1"/>
</dbReference>
<dbReference type="GO" id="GO:0008684">
    <property type="term" value="F:2-oxopent-4-enoate hydratase activity"/>
    <property type="evidence" value="ECO:0007669"/>
    <property type="project" value="TreeGrafter"/>
</dbReference>
<evidence type="ECO:0000256" key="2">
    <source>
        <dbReference type="SAM" id="SignalP"/>
    </source>
</evidence>
<protein>
    <submittedName>
        <fullName evidence="4">Hydratase</fullName>
    </submittedName>
</protein>
<gene>
    <name evidence="4" type="ORF">GL284_02940</name>
</gene>
<organism evidence="4 5">
    <name type="scientific">Paracoccus shanxieyensis</name>
    <dbReference type="NCBI Taxonomy" id="2675752"/>
    <lineage>
        <taxon>Bacteria</taxon>
        <taxon>Pseudomonadati</taxon>
        <taxon>Pseudomonadota</taxon>
        <taxon>Alphaproteobacteria</taxon>
        <taxon>Rhodobacterales</taxon>
        <taxon>Paracoccaceae</taxon>
        <taxon>Paracoccus</taxon>
    </lineage>
</organism>
<accession>A0A6L6ISS1</accession>
<feature type="domain" description="Fumarylacetoacetase-like C-terminal" evidence="3">
    <location>
        <begin position="94"/>
        <end position="265"/>
    </location>
</feature>
<dbReference type="InterPro" id="IPR050772">
    <property type="entry name" value="Hydratase-Decarb/MhpD_sf"/>
</dbReference>
<evidence type="ECO:0000313" key="5">
    <source>
        <dbReference type="Proteomes" id="UP000478740"/>
    </source>
</evidence>
<keyword evidence="2" id="KW-0732">Signal</keyword>
<dbReference type="SUPFAM" id="SSF56529">
    <property type="entry name" value="FAH"/>
    <property type="match status" value="1"/>
</dbReference>
<dbReference type="Pfam" id="PF01557">
    <property type="entry name" value="FAA_hydrolase"/>
    <property type="match status" value="1"/>
</dbReference>
<dbReference type="AlphaFoldDB" id="A0A6L6ISS1"/>
<comment type="caution">
    <text evidence="4">The sequence shown here is derived from an EMBL/GenBank/DDBJ whole genome shotgun (WGS) entry which is preliminary data.</text>
</comment>
<evidence type="ECO:0000259" key="3">
    <source>
        <dbReference type="Pfam" id="PF01557"/>
    </source>
</evidence>
<reference evidence="4 5" key="1">
    <citation type="submission" date="2019-11" db="EMBL/GenBank/DDBJ databases">
        <authorList>
            <person name="Dong K."/>
        </authorList>
    </citation>
    <scope>NUCLEOTIDE SEQUENCE [LARGE SCALE GENOMIC DNA]</scope>
    <source>
        <strain evidence="4 5">DK608</strain>
    </source>
</reference>
<dbReference type="InterPro" id="IPR036663">
    <property type="entry name" value="Fumarylacetoacetase_C_sf"/>
</dbReference>